<dbReference type="OrthoDB" id="2156690at2759"/>
<organism evidence="2 3">
    <name type="scientific">Galerina marginata (strain CBS 339.88)</name>
    <dbReference type="NCBI Taxonomy" id="685588"/>
    <lineage>
        <taxon>Eukaryota</taxon>
        <taxon>Fungi</taxon>
        <taxon>Dikarya</taxon>
        <taxon>Basidiomycota</taxon>
        <taxon>Agaricomycotina</taxon>
        <taxon>Agaricomycetes</taxon>
        <taxon>Agaricomycetidae</taxon>
        <taxon>Agaricales</taxon>
        <taxon>Agaricineae</taxon>
        <taxon>Strophariaceae</taxon>
        <taxon>Galerina</taxon>
    </lineage>
</organism>
<dbReference type="AlphaFoldDB" id="A0A067SUA5"/>
<dbReference type="EMBL" id="KL142397">
    <property type="protein sequence ID" value="KDR70358.1"/>
    <property type="molecule type" value="Genomic_DNA"/>
</dbReference>
<protein>
    <submittedName>
        <fullName evidence="2">Uncharacterized protein</fullName>
    </submittedName>
</protein>
<dbReference type="HOGENOM" id="CLU_2469236_0_0_1"/>
<keyword evidence="3" id="KW-1185">Reference proteome</keyword>
<evidence type="ECO:0000256" key="1">
    <source>
        <dbReference type="SAM" id="MobiDB-lite"/>
    </source>
</evidence>
<feature type="region of interest" description="Disordered" evidence="1">
    <location>
        <begin position="1"/>
        <end position="41"/>
    </location>
</feature>
<name>A0A067SUA5_GALM3</name>
<evidence type="ECO:0000313" key="3">
    <source>
        <dbReference type="Proteomes" id="UP000027222"/>
    </source>
</evidence>
<reference evidence="3" key="1">
    <citation type="journal article" date="2014" name="Proc. Natl. Acad. Sci. U.S.A.">
        <title>Extensive sampling of basidiomycete genomes demonstrates inadequacy of the white-rot/brown-rot paradigm for wood decay fungi.</title>
        <authorList>
            <person name="Riley R."/>
            <person name="Salamov A.A."/>
            <person name="Brown D.W."/>
            <person name="Nagy L.G."/>
            <person name="Floudas D."/>
            <person name="Held B.W."/>
            <person name="Levasseur A."/>
            <person name="Lombard V."/>
            <person name="Morin E."/>
            <person name="Otillar R."/>
            <person name="Lindquist E.A."/>
            <person name="Sun H."/>
            <person name="LaButti K.M."/>
            <person name="Schmutz J."/>
            <person name="Jabbour D."/>
            <person name="Luo H."/>
            <person name="Baker S.E."/>
            <person name="Pisabarro A.G."/>
            <person name="Walton J.D."/>
            <person name="Blanchette R.A."/>
            <person name="Henrissat B."/>
            <person name="Martin F."/>
            <person name="Cullen D."/>
            <person name="Hibbett D.S."/>
            <person name="Grigoriev I.V."/>
        </authorList>
    </citation>
    <scope>NUCLEOTIDE SEQUENCE [LARGE SCALE GENOMIC DNA]</scope>
    <source>
        <strain evidence="3">CBS 339.88</strain>
    </source>
</reference>
<sequence>MTAAAGGGGGRGSILRKSCGGTASNGSSFPPTPPSNLLLRRPHPHPPTWFNIFPHAAILRTGNPSELVLCTLAAYTGILVALLRGPVH</sequence>
<gene>
    <name evidence="2" type="ORF">GALMADRAFT_883584</name>
</gene>
<dbReference type="Proteomes" id="UP000027222">
    <property type="component" value="Unassembled WGS sequence"/>
</dbReference>
<proteinExistence type="predicted"/>
<accession>A0A067SUA5</accession>
<feature type="compositionally biased region" description="Gly residues" evidence="1">
    <location>
        <begin position="1"/>
        <end position="12"/>
    </location>
</feature>
<evidence type="ECO:0000313" key="2">
    <source>
        <dbReference type="EMBL" id="KDR70358.1"/>
    </source>
</evidence>